<dbReference type="InterPro" id="IPR010500">
    <property type="entry name" value="Hepcidin"/>
</dbReference>
<evidence type="ECO:0000256" key="6">
    <source>
        <dbReference type="ARBA" id="ARBA00023157"/>
    </source>
</evidence>
<dbReference type="PANTHER" id="PTHR16877">
    <property type="entry name" value="HEPCIDIN"/>
    <property type="match status" value="1"/>
</dbReference>
<gene>
    <name evidence="8" type="primary">HAMP</name>
</gene>
<feature type="signal peptide" evidence="7">
    <location>
        <begin position="1"/>
        <end position="24"/>
    </location>
</feature>
<evidence type="ECO:0000256" key="2">
    <source>
        <dbReference type="ARBA" id="ARBA00008022"/>
    </source>
</evidence>
<dbReference type="Pfam" id="PF06446">
    <property type="entry name" value="Hepcidin"/>
    <property type="match status" value="1"/>
</dbReference>
<dbReference type="GO" id="GO:1904479">
    <property type="term" value="P:negative regulation of intestinal absorption"/>
    <property type="evidence" value="ECO:0007669"/>
    <property type="project" value="Ensembl"/>
</dbReference>
<dbReference type="GO" id="GO:0010039">
    <property type="term" value="P:response to iron ion"/>
    <property type="evidence" value="ECO:0007669"/>
    <property type="project" value="Ensembl"/>
</dbReference>
<reference evidence="8" key="2">
    <citation type="submission" date="2025-08" db="UniProtKB">
        <authorList>
            <consortium name="Ensembl"/>
        </authorList>
    </citation>
    <scope>IDENTIFICATION</scope>
</reference>
<evidence type="ECO:0000256" key="5">
    <source>
        <dbReference type="ARBA" id="ARBA00022729"/>
    </source>
</evidence>
<organism evidence="8 9">
    <name type="scientific">Nomascus leucogenys</name>
    <name type="common">Northern white-cheeked gibbon</name>
    <name type="synonym">Hylobates leucogenys</name>
    <dbReference type="NCBI Taxonomy" id="61853"/>
    <lineage>
        <taxon>Eukaryota</taxon>
        <taxon>Metazoa</taxon>
        <taxon>Chordata</taxon>
        <taxon>Craniata</taxon>
        <taxon>Vertebrata</taxon>
        <taxon>Euteleostomi</taxon>
        <taxon>Mammalia</taxon>
        <taxon>Eutheria</taxon>
        <taxon>Euarchontoglires</taxon>
        <taxon>Primates</taxon>
        <taxon>Haplorrhini</taxon>
        <taxon>Catarrhini</taxon>
        <taxon>Hylobatidae</taxon>
        <taxon>Nomascus</taxon>
    </lineage>
</organism>
<dbReference type="AlphaFoldDB" id="A0A2I3G2P6"/>
<dbReference type="GO" id="GO:0042742">
    <property type="term" value="P:defense response to bacterium"/>
    <property type="evidence" value="ECO:0007669"/>
    <property type="project" value="TreeGrafter"/>
</dbReference>
<dbReference type="GO" id="GO:0060586">
    <property type="term" value="P:multicellular organismal-level iron ion homeostasis"/>
    <property type="evidence" value="ECO:0007669"/>
    <property type="project" value="Ensembl"/>
</dbReference>
<dbReference type="GO" id="GO:0005179">
    <property type="term" value="F:hormone activity"/>
    <property type="evidence" value="ECO:0007669"/>
    <property type="project" value="UniProtKB-KW"/>
</dbReference>
<dbReference type="GO" id="GO:0032436">
    <property type="term" value="P:positive regulation of proteasomal ubiquitin-dependent protein catabolic process"/>
    <property type="evidence" value="ECO:0007669"/>
    <property type="project" value="Ensembl"/>
</dbReference>
<evidence type="ECO:0000256" key="1">
    <source>
        <dbReference type="ARBA" id="ARBA00004613"/>
    </source>
</evidence>
<dbReference type="GO" id="GO:1904039">
    <property type="term" value="P:negative regulation of iron export across plasma membrane"/>
    <property type="evidence" value="ECO:0007669"/>
    <property type="project" value="Ensembl"/>
</dbReference>
<dbReference type="OMA" id="PICLFCC"/>
<comment type="subcellular location">
    <subcellularLocation>
        <location evidence="1">Secreted</location>
    </subcellularLocation>
</comment>
<dbReference type="GO" id="GO:0006879">
    <property type="term" value="P:intracellular iron ion homeostasis"/>
    <property type="evidence" value="ECO:0007669"/>
    <property type="project" value="Ensembl"/>
</dbReference>
<feature type="chain" id="PRO_5014181095" evidence="7">
    <location>
        <begin position="25"/>
        <end position="89"/>
    </location>
</feature>
<sequence length="89" mass="9943">MALSSQIWAACLLLLLLLASLTSGSVFPQQWPGSLAGQQGWERQLDRAGARAGWTPMLQRRRRRDTHFPICIFCCGCCHRSKCGMCCKT</sequence>
<keyword evidence="3" id="KW-0964">Secreted</keyword>
<dbReference type="PANTHER" id="PTHR16877:SF0">
    <property type="entry name" value="HEPCIDIN"/>
    <property type="match status" value="1"/>
</dbReference>
<dbReference type="GO" id="GO:0005615">
    <property type="term" value="C:extracellular space"/>
    <property type="evidence" value="ECO:0007669"/>
    <property type="project" value="Ensembl"/>
</dbReference>
<accession>A0A2I3G2P6</accession>
<keyword evidence="6" id="KW-1015">Disulfide bond</keyword>
<dbReference type="FunCoup" id="A0A2I3G2P6">
    <property type="interactions" value="262"/>
</dbReference>
<evidence type="ECO:0000256" key="3">
    <source>
        <dbReference type="ARBA" id="ARBA00022525"/>
    </source>
</evidence>
<dbReference type="STRING" id="61853.ENSNLEP00000026416"/>
<reference evidence="8 9" key="1">
    <citation type="submission" date="2012-10" db="EMBL/GenBank/DDBJ databases">
        <authorList>
            <consortium name="Gibbon Genome Sequencing Consortium"/>
        </authorList>
    </citation>
    <scope>NUCLEOTIDE SEQUENCE [LARGE SCALE GENOMIC DNA]</scope>
</reference>
<dbReference type="GeneTree" id="ENSGT00390000003154"/>
<dbReference type="GO" id="GO:0141108">
    <property type="term" value="F:transporter regulator activity"/>
    <property type="evidence" value="ECO:0007669"/>
    <property type="project" value="Ensembl"/>
</dbReference>
<evidence type="ECO:0000256" key="7">
    <source>
        <dbReference type="SAM" id="SignalP"/>
    </source>
</evidence>
<dbReference type="InParanoid" id="A0A2I3G2P6"/>
<keyword evidence="9" id="KW-1185">Reference proteome</keyword>
<evidence type="ECO:0000256" key="4">
    <source>
        <dbReference type="ARBA" id="ARBA00022702"/>
    </source>
</evidence>
<protein>
    <submittedName>
        <fullName evidence="8">Hepcidin antimicrobial peptide</fullName>
    </submittedName>
</protein>
<dbReference type="Ensembl" id="ENSNLET00000060216.1">
    <property type="protein sequence ID" value="ENSNLEP00000026416.1"/>
    <property type="gene ID" value="ENSNLEG00000011124.2"/>
</dbReference>
<evidence type="ECO:0000313" key="8">
    <source>
        <dbReference type="Ensembl" id="ENSNLEP00000026416.1"/>
    </source>
</evidence>
<comment type="similarity">
    <text evidence="2">Belongs to the hepcidin family.</text>
</comment>
<proteinExistence type="inferred from homology"/>
<dbReference type="EMBL" id="ADFV01122089">
    <property type="status" value="NOT_ANNOTATED_CDS"/>
    <property type="molecule type" value="Genomic_DNA"/>
</dbReference>
<keyword evidence="4" id="KW-0372">Hormone</keyword>
<keyword evidence="5 7" id="KW-0732">Signal</keyword>
<evidence type="ECO:0000313" key="9">
    <source>
        <dbReference type="Proteomes" id="UP000001073"/>
    </source>
</evidence>
<reference evidence="8" key="3">
    <citation type="submission" date="2025-09" db="UniProtKB">
        <authorList>
            <consortium name="Ensembl"/>
        </authorList>
    </citation>
    <scope>IDENTIFICATION</scope>
</reference>
<dbReference type="Proteomes" id="UP000001073">
    <property type="component" value="Chromosome 10"/>
</dbReference>
<name>A0A2I3G2P6_NOMLE</name>